<keyword evidence="2" id="KW-0812">Transmembrane</keyword>
<feature type="domain" description="Sporulation membrane protein YtrI C-terminal" evidence="3">
    <location>
        <begin position="96"/>
        <end position="166"/>
    </location>
</feature>
<dbReference type="OrthoDB" id="2990033at2"/>
<feature type="coiled-coil region" evidence="1">
    <location>
        <begin position="52"/>
        <end position="82"/>
    </location>
</feature>
<keyword evidence="2" id="KW-1133">Transmembrane helix</keyword>
<dbReference type="RefSeq" id="WP_033101101.1">
    <property type="nucleotide sequence ID" value="NZ_JACEIP010000002.1"/>
</dbReference>
<sequence length="179" mass="20911">MAREIYRGIVKNKRSWVMFFIGIIFGGSIFLFLYGQKIDSLLSERNAIYYANNQKYKEILKLQEEIENLTRKGEKREEKEDRIEKIIVEVNSDQPYITDAVKTQVEEKLSPFLNKSMQWISNNPDIIELILDKQPIVIDGAQKSKVEIHLKYISFYRSTLKIWITASDLSGEEIPETDG</sequence>
<dbReference type="InterPro" id="IPR058620">
    <property type="entry name" value="YtrI_C"/>
</dbReference>
<comment type="caution">
    <text evidence="4">The sequence shown here is derived from an EMBL/GenBank/DDBJ whole genome shotgun (WGS) entry which is preliminary data.</text>
</comment>
<keyword evidence="1" id="KW-0175">Coiled coil</keyword>
<protein>
    <recommendedName>
        <fullName evidence="3">Sporulation membrane protein YtrI C-terminal domain-containing protein</fullName>
    </recommendedName>
</protein>
<organism evidence="4 5">
    <name type="scientific">Thermoactinomyces daqus</name>
    <dbReference type="NCBI Taxonomy" id="1329516"/>
    <lineage>
        <taxon>Bacteria</taxon>
        <taxon>Bacillati</taxon>
        <taxon>Bacillota</taxon>
        <taxon>Bacilli</taxon>
        <taxon>Bacillales</taxon>
        <taxon>Thermoactinomycetaceae</taxon>
        <taxon>Thermoactinomyces</taxon>
    </lineage>
</organism>
<proteinExistence type="predicted"/>
<evidence type="ECO:0000259" key="3">
    <source>
        <dbReference type="Pfam" id="PF26347"/>
    </source>
</evidence>
<evidence type="ECO:0000256" key="2">
    <source>
        <dbReference type="SAM" id="Phobius"/>
    </source>
</evidence>
<dbReference type="AlphaFoldDB" id="A0A7W1X7Q0"/>
<name>A0A7W1X7Q0_9BACL</name>
<dbReference type="Proteomes" id="UP000530514">
    <property type="component" value="Unassembled WGS sequence"/>
</dbReference>
<gene>
    <name evidence="4" type="ORF">H1164_01585</name>
</gene>
<evidence type="ECO:0000256" key="1">
    <source>
        <dbReference type="SAM" id="Coils"/>
    </source>
</evidence>
<accession>A0A7W1X7Q0</accession>
<keyword evidence="2" id="KW-0472">Membrane</keyword>
<dbReference type="EMBL" id="JACEIP010000002">
    <property type="protein sequence ID" value="MBA4541598.1"/>
    <property type="molecule type" value="Genomic_DNA"/>
</dbReference>
<evidence type="ECO:0000313" key="4">
    <source>
        <dbReference type="EMBL" id="MBA4541598.1"/>
    </source>
</evidence>
<keyword evidence="5" id="KW-1185">Reference proteome</keyword>
<dbReference type="Pfam" id="PF26347">
    <property type="entry name" value="YtrI_sporulation"/>
    <property type="match status" value="1"/>
</dbReference>
<reference evidence="4 5" key="1">
    <citation type="submission" date="2020-07" db="EMBL/GenBank/DDBJ databases">
        <authorList>
            <person name="Feng H."/>
        </authorList>
    </citation>
    <scope>NUCLEOTIDE SEQUENCE [LARGE SCALE GENOMIC DNA]</scope>
    <source>
        <strain evidence="5">s-11</strain>
    </source>
</reference>
<evidence type="ECO:0000313" key="5">
    <source>
        <dbReference type="Proteomes" id="UP000530514"/>
    </source>
</evidence>
<feature type="transmembrane region" description="Helical" evidence="2">
    <location>
        <begin position="16"/>
        <end position="35"/>
    </location>
</feature>